<comment type="caution">
    <text evidence="1">The sequence shown here is derived from an EMBL/GenBank/DDBJ whole genome shotgun (WGS) entry which is preliminary data.</text>
</comment>
<dbReference type="EMBL" id="JAERWK010000021">
    <property type="protein sequence ID" value="MBM9468842.1"/>
    <property type="molecule type" value="Genomic_DNA"/>
</dbReference>
<organism evidence="1 2">
    <name type="scientific">Nakamurella leprariae</name>
    <dbReference type="NCBI Taxonomy" id="2803911"/>
    <lineage>
        <taxon>Bacteria</taxon>
        <taxon>Bacillati</taxon>
        <taxon>Actinomycetota</taxon>
        <taxon>Actinomycetes</taxon>
        <taxon>Nakamurellales</taxon>
        <taxon>Nakamurellaceae</taxon>
        <taxon>Nakamurella</taxon>
    </lineage>
</organism>
<gene>
    <name evidence="1" type="ORF">JL106_16280</name>
</gene>
<dbReference type="RefSeq" id="WP_205261797.1">
    <property type="nucleotide sequence ID" value="NZ_JAERWK010000021.1"/>
</dbReference>
<reference evidence="1" key="1">
    <citation type="submission" date="2021-01" db="EMBL/GenBank/DDBJ databases">
        <title>YIM 132084 draft genome.</title>
        <authorList>
            <person name="An D."/>
        </authorList>
    </citation>
    <scope>NUCLEOTIDE SEQUENCE</scope>
    <source>
        <strain evidence="1">YIM 132084</strain>
    </source>
</reference>
<dbReference type="Proteomes" id="UP000663792">
    <property type="component" value="Unassembled WGS sequence"/>
</dbReference>
<accession>A0A938YDS1</accession>
<evidence type="ECO:0000313" key="2">
    <source>
        <dbReference type="Proteomes" id="UP000663792"/>
    </source>
</evidence>
<sequence length="122" mass="13478">MRKKRQDSIMRWLAASAIDCAERRLPPVVARSRMLTVLDRVDDTTRAEVTDAAIALIADLPGPPSLPALEAERYDRWQTLLGGRTVGEQLGDLLTARVRLLELRDHLASTRASRSTRSGSTG</sequence>
<protein>
    <submittedName>
        <fullName evidence="1">Uncharacterized protein</fullName>
    </submittedName>
</protein>
<dbReference type="AlphaFoldDB" id="A0A938YDS1"/>
<keyword evidence="2" id="KW-1185">Reference proteome</keyword>
<name>A0A938YDS1_9ACTN</name>
<evidence type="ECO:0000313" key="1">
    <source>
        <dbReference type="EMBL" id="MBM9468842.1"/>
    </source>
</evidence>
<proteinExistence type="predicted"/>